<dbReference type="InterPro" id="IPR045254">
    <property type="entry name" value="Nit1/2_C-N_Hydrolase"/>
</dbReference>
<dbReference type="PANTHER" id="PTHR23088">
    <property type="entry name" value="NITRILASE-RELATED"/>
    <property type="match status" value="1"/>
</dbReference>
<dbReference type="InterPro" id="IPR003010">
    <property type="entry name" value="C-N_Hydrolase"/>
</dbReference>
<dbReference type="SUPFAM" id="SSF56317">
    <property type="entry name" value="Carbon-nitrogen hydrolase"/>
    <property type="match status" value="1"/>
</dbReference>
<dbReference type="Pfam" id="PF00795">
    <property type="entry name" value="CN_hydrolase"/>
    <property type="match status" value="1"/>
</dbReference>
<dbReference type="GO" id="GO:0016811">
    <property type="term" value="F:hydrolase activity, acting on carbon-nitrogen (but not peptide) bonds, in linear amides"/>
    <property type="evidence" value="ECO:0007669"/>
    <property type="project" value="InterPro"/>
</dbReference>
<sequence length="276" mass="31546">MSNKKIRVSLLQIEGRETPILNASLIKKALIKAYKFNPDIICLPECANIMTANKSHLVKHATLQKDCPVLEECIQFAKKYNKFVSVGSLLLKKNNSSKLLNRSFFINHSGKIMAYYDKIHLFDVNINRKEVHRESKSFHKGNKVVIITSPWGKIGLTICYDIRFPNLYRNLVKQGVKIILVPAAFTVPTGKDHWEILLRSRAIENTSFIIATGQCGKHHARRATYGHSMIVNPWGKIIIKGSYKPKVINAIIDMRDIENVRSRMPSIYHDLTNCYN</sequence>
<reference evidence="3" key="1">
    <citation type="submission" date="2018-05" db="EMBL/GenBank/DDBJ databases">
        <authorList>
            <person name="Lanie J.A."/>
            <person name="Ng W.-L."/>
            <person name="Kazmierczak K.M."/>
            <person name="Andrzejewski T.M."/>
            <person name="Davidsen T.M."/>
            <person name="Wayne K.J."/>
            <person name="Tettelin H."/>
            <person name="Glass J.I."/>
            <person name="Rusch D."/>
            <person name="Podicherti R."/>
            <person name="Tsui H.-C.T."/>
            <person name="Winkler M.E."/>
        </authorList>
    </citation>
    <scope>NUCLEOTIDE SEQUENCE</scope>
</reference>
<accession>A0A382MPA4</accession>
<dbReference type="InterPro" id="IPR036526">
    <property type="entry name" value="C-N_Hydrolase_sf"/>
</dbReference>
<dbReference type="PROSITE" id="PS50263">
    <property type="entry name" value="CN_HYDROLASE"/>
    <property type="match status" value="1"/>
</dbReference>
<protein>
    <recommendedName>
        <fullName evidence="2">CN hydrolase domain-containing protein</fullName>
    </recommendedName>
</protein>
<dbReference type="EMBL" id="UINC01094215">
    <property type="protein sequence ID" value="SVC49272.1"/>
    <property type="molecule type" value="Genomic_DNA"/>
</dbReference>
<name>A0A382MPA4_9ZZZZ</name>
<dbReference type="InterPro" id="IPR001110">
    <property type="entry name" value="UPF0012_CS"/>
</dbReference>
<organism evidence="3">
    <name type="scientific">marine metagenome</name>
    <dbReference type="NCBI Taxonomy" id="408172"/>
    <lineage>
        <taxon>unclassified sequences</taxon>
        <taxon>metagenomes</taxon>
        <taxon>ecological metagenomes</taxon>
    </lineage>
</organism>
<gene>
    <name evidence="3" type="ORF">METZ01_LOCUS302126</name>
</gene>
<evidence type="ECO:0000313" key="3">
    <source>
        <dbReference type="EMBL" id="SVC49272.1"/>
    </source>
</evidence>
<evidence type="ECO:0000256" key="1">
    <source>
        <dbReference type="ARBA" id="ARBA00022801"/>
    </source>
</evidence>
<proteinExistence type="predicted"/>
<dbReference type="CDD" id="cd07572">
    <property type="entry name" value="nit"/>
    <property type="match status" value="1"/>
</dbReference>
<dbReference type="AlphaFoldDB" id="A0A382MPA4"/>
<keyword evidence="1" id="KW-0378">Hydrolase</keyword>
<evidence type="ECO:0000259" key="2">
    <source>
        <dbReference type="PROSITE" id="PS50263"/>
    </source>
</evidence>
<dbReference type="Gene3D" id="3.60.110.10">
    <property type="entry name" value="Carbon-nitrogen hydrolase"/>
    <property type="match status" value="1"/>
</dbReference>
<feature type="domain" description="CN hydrolase" evidence="2">
    <location>
        <begin position="6"/>
        <end position="254"/>
    </location>
</feature>
<dbReference type="PROSITE" id="PS01227">
    <property type="entry name" value="UPF0012"/>
    <property type="match status" value="1"/>
</dbReference>
<dbReference type="PANTHER" id="PTHR23088:SF27">
    <property type="entry name" value="DEAMINATED GLUTATHIONE AMIDASE"/>
    <property type="match status" value="1"/>
</dbReference>